<dbReference type="InterPro" id="IPR036249">
    <property type="entry name" value="Thioredoxin-like_sf"/>
</dbReference>
<evidence type="ECO:0000313" key="1">
    <source>
        <dbReference type="EMBL" id="AOS46324.1"/>
    </source>
</evidence>
<name>A0A1D8AZM7_9BACT</name>
<dbReference type="SUPFAM" id="SSF52833">
    <property type="entry name" value="Thioredoxin-like"/>
    <property type="match status" value="1"/>
</dbReference>
<protein>
    <submittedName>
        <fullName evidence="1">Ferredoxin, 2Fe-2S</fullName>
    </submittedName>
</protein>
<dbReference type="EMBL" id="CP016094">
    <property type="protein sequence ID" value="AOS46324.1"/>
    <property type="molecule type" value="Genomic_DNA"/>
</dbReference>
<sequence length="122" mass="13194">MKTKSFSEIGLPGARHHLFLCVGPDCCASEAGLATWEHLKGALKEHGVPALRTKAACLRKCSDGPWLVVYPDGVWYDRVTPERFDRIRREHLVGGAPVAEWVRAVQPLTGAADGTGRAGSSD</sequence>
<keyword evidence="2" id="KW-1185">Reference proteome</keyword>
<dbReference type="RefSeq" id="WP_069963390.1">
    <property type="nucleotide sequence ID" value="NZ_CP016094.1"/>
</dbReference>
<dbReference type="CDD" id="cd02980">
    <property type="entry name" value="TRX_Fd_family"/>
    <property type="match status" value="1"/>
</dbReference>
<dbReference type="STRING" id="1838286.Verru16b_03425"/>
<organism evidence="1 2">
    <name type="scientific">Lacunisphaera limnophila</name>
    <dbReference type="NCBI Taxonomy" id="1838286"/>
    <lineage>
        <taxon>Bacteria</taxon>
        <taxon>Pseudomonadati</taxon>
        <taxon>Verrucomicrobiota</taxon>
        <taxon>Opitutia</taxon>
        <taxon>Opitutales</taxon>
        <taxon>Opitutaceae</taxon>
        <taxon>Lacunisphaera</taxon>
    </lineage>
</organism>
<dbReference type="Gene3D" id="3.40.30.10">
    <property type="entry name" value="Glutaredoxin"/>
    <property type="match status" value="1"/>
</dbReference>
<accession>A0A1D8AZM7</accession>
<dbReference type="AlphaFoldDB" id="A0A1D8AZM7"/>
<dbReference type="KEGG" id="obg:Verru16b_03425"/>
<reference evidence="1 2" key="1">
    <citation type="submission" date="2016-06" db="EMBL/GenBank/DDBJ databases">
        <title>Three novel species with peptidoglycan cell walls form the new genus Lacunisphaera gen. nov. in the family Opitutaceae of the verrucomicrobial subdivision 4.</title>
        <authorList>
            <person name="Rast P."/>
            <person name="Gloeckner I."/>
            <person name="Jogler M."/>
            <person name="Boedeker C."/>
            <person name="Jeske O."/>
            <person name="Wiegand S."/>
            <person name="Reinhardt R."/>
            <person name="Schumann P."/>
            <person name="Rohde M."/>
            <person name="Spring S."/>
            <person name="Gloeckner F.O."/>
            <person name="Jogler C."/>
        </authorList>
    </citation>
    <scope>NUCLEOTIDE SEQUENCE [LARGE SCALE GENOMIC DNA]</scope>
    <source>
        <strain evidence="1 2">IG16b</strain>
    </source>
</reference>
<gene>
    <name evidence="1" type="primary">fdx4</name>
    <name evidence="1" type="ORF">Verru16b_03425</name>
</gene>
<evidence type="ECO:0000313" key="2">
    <source>
        <dbReference type="Proteomes" id="UP000095228"/>
    </source>
</evidence>
<dbReference type="Proteomes" id="UP000095228">
    <property type="component" value="Chromosome"/>
</dbReference>
<dbReference type="OrthoDB" id="9800692at2"/>
<proteinExistence type="predicted"/>